<gene>
    <name evidence="2" type="ORF">BDK88_2403</name>
</gene>
<dbReference type="InterPro" id="IPR050194">
    <property type="entry name" value="Glycosyltransferase_grp1"/>
</dbReference>
<evidence type="ECO:0000259" key="1">
    <source>
        <dbReference type="Pfam" id="PF13439"/>
    </source>
</evidence>
<dbReference type="PANTHER" id="PTHR45947">
    <property type="entry name" value="SULFOQUINOVOSYL TRANSFERASE SQD2"/>
    <property type="match status" value="1"/>
</dbReference>
<dbReference type="EMBL" id="SHMP01000004">
    <property type="protein sequence ID" value="RZV11165.1"/>
    <property type="molecule type" value="Genomic_DNA"/>
</dbReference>
<name>A0A482YBQ7_9EURY</name>
<dbReference type="Pfam" id="PF13692">
    <property type="entry name" value="Glyco_trans_1_4"/>
    <property type="match status" value="1"/>
</dbReference>
<organism evidence="2 3">
    <name type="scientific">Natrinema hispanicum</name>
    <dbReference type="NCBI Taxonomy" id="392421"/>
    <lineage>
        <taxon>Archaea</taxon>
        <taxon>Methanobacteriati</taxon>
        <taxon>Methanobacteriota</taxon>
        <taxon>Stenosarchaea group</taxon>
        <taxon>Halobacteria</taxon>
        <taxon>Halobacteriales</taxon>
        <taxon>Natrialbaceae</taxon>
        <taxon>Natrinema</taxon>
    </lineage>
</organism>
<feature type="domain" description="Glycosyltransferase subfamily 4-like N-terminal" evidence="1">
    <location>
        <begin position="15"/>
        <end position="175"/>
    </location>
</feature>
<protein>
    <submittedName>
        <fullName evidence="2">Glycosyltransferase involved in cell wall biosynthesis</fullName>
    </submittedName>
</protein>
<dbReference type="RefSeq" id="WP_130500529.1">
    <property type="nucleotide sequence ID" value="NZ_SHMP01000004.1"/>
</dbReference>
<keyword evidence="2" id="KW-0808">Transferase</keyword>
<dbReference type="Proteomes" id="UP000291097">
    <property type="component" value="Unassembled WGS sequence"/>
</dbReference>
<evidence type="ECO:0000313" key="3">
    <source>
        <dbReference type="Proteomes" id="UP000291097"/>
    </source>
</evidence>
<comment type="caution">
    <text evidence="2">The sequence shown here is derived from an EMBL/GenBank/DDBJ whole genome shotgun (WGS) entry which is preliminary data.</text>
</comment>
<dbReference type="Pfam" id="PF13439">
    <property type="entry name" value="Glyco_transf_4"/>
    <property type="match status" value="1"/>
</dbReference>
<dbReference type="OrthoDB" id="132546at2157"/>
<sequence>MKILLVTHRYPPHTGGVETHVREIAVRLDAKGHDVTVLSADATANINRQNVDDGVLVQRYRSARPGNAFYIAPQLVKAVRQSDADVVHAHNYHAFPLLFAALGVTGQQFVVTTHYHGESNNDIRNALLELYRPLGRWAIRRADDVIAVSDWERQQLQADFGVDATVIPNGLNKDRFANATPEPNAEPYLLCVGRLEEYKGIQYAIRALSELPEYELLIAGRGPYMEALKRIASEEGVADRVTFLGYVADDRLPGLYAGATAYVTLSAVESYGMTVAEALTAGTPCVVRESGALTDWADRDGCVGVDSMAPAAIATTVREAINCDVDAATVPDWDDIVERIVARYD</sequence>
<accession>A0A482YBQ7</accession>
<dbReference type="AlphaFoldDB" id="A0A482YBQ7"/>
<proteinExistence type="predicted"/>
<dbReference type="SUPFAM" id="SSF53756">
    <property type="entry name" value="UDP-Glycosyltransferase/glycogen phosphorylase"/>
    <property type="match status" value="1"/>
</dbReference>
<dbReference type="InterPro" id="IPR028098">
    <property type="entry name" value="Glyco_trans_4-like_N"/>
</dbReference>
<dbReference type="GO" id="GO:0016757">
    <property type="term" value="F:glycosyltransferase activity"/>
    <property type="evidence" value="ECO:0007669"/>
    <property type="project" value="TreeGrafter"/>
</dbReference>
<dbReference type="PANTHER" id="PTHR45947:SF3">
    <property type="entry name" value="SULFOQUINOVOSYL TRANSFERASE SQD2"/>
    <property type="match status" value="1"/>
</dbReference>
<evidence type="ECO:0000313" key="2">
    <source>
        <dbReference type="EMBL" id="RZV11165.1"/>
    </source>
</evidence>
<dbReference type="Gene3D" id="3.40.50.2000">
    <property type="entry name" value="Glycogen Phosphorylase B"/>
    <property type="match status" value="2"/>
</dbReference>
<dbReference type="CDD" id="cd03801">
    <property type="entry name" value="GT4_PimA-like"/>
    <property type="match status" value="1"/>
</dbReference>
<reference evidence="2 3" key="1">
    <citation type="submission" date="2019-02" db="EMBL/GenBank/DDBJ databases">
        <title>Genomic Encyclopedia of Archaeal and Bacterial Type Strains, Phase II (KMG-II): from individual species to whole genera.</title>
        <authorList>
            <person name="Goeker M."/>
        </authorList>
    </citation>
    <scope>NUCLEOTIDE SEQUENCE [LARGE SCALE GENOMIC DNA]</scope>
    <source>
        <strain evidence="2 3">DSM 18328</strain>
    </source>
</reference>